<evidence type="ECO:0000256" key="3">
    <source>
        <dbReference type="ARBA" id="ARBA00005385"/>
    </source>
</evidence>
<evidence type="ECO:0000256" key="2">
    <source>
        <dbReference type="ARBA" id="ARBA00004300"/>
    </source>
</evidence>
<dbReference type="AlphaFoldDB" id="A0A2V0NNJ9"/>
<evidence type="ECO:0000256" key="4">
    <source>
        <dbReference type="ARBA" id="ARBA00022490"/>
    </source>
</evidence>
<comment type="caution">
    <text evidence="10">The sequence shown here is derived from an EMBL/GenBank/DDBJ whole genome shotgun (WGS) entry which is preliminary data.</text>
</comment>
<name>A0A2V0NNJ9_9CHLO</name>
<keyword evidence="10" id="KW-0282">Flagellum</keyword>
<dbReference type="PANTHER" id="PTHR15431">
    <property type="entry name" value="FGFR1 ONCOGENE PARTNER/LISH DOMAIN-CONTAINING PROTEIN"/>
    <property type="match status" value="1"/>
</dbReference>
<evidence type="ECO:0000256" key="6">
    <source>
        <dbReference type="ARBA" id="ARBA00023212"/>
    </source>
</evidence>
<reference evidence="10 11" key="1">
    <citation type="journal article" date="2018" name="Sci. Rep.">
        <title>Raphidocelis subcapitata (=Pseudokirchneriella subcapitata) provides an insight into genome evolution and environmental adaptations in the Sphaeropleales.</title>
        <authorList>
            <person name="Suzuki S."/>
            <person name="Yamaguchi H."/>
            <person name="Nakajima N."/>
            <person name="Kawachi M."/>
        </authorList>
    </citation>
    <scope>NUCLEOTIDE SEQUENCE [LARGE SCALE GENOMIC DNA]</scope>
    <source>
        <strain evidence="10 11">NIES-35</strain>
    </source>
</reference>
<feature type="compositionally biased region" description="Low complexity" evidence="8">
    <location>
        <begin position="125"/>
        <end position="142"/>
    </location>
</feature>
<proteinExistence type="inferred from homology"/>
<dbReference type="InterPro" id="IPR018993">
    <property type="entry name" value="FOP_dimerisation-dom_N"/>
</dbReference>
<evidence type="ECO:0000256" key="8">
    <source>
        <dbReference type="SAM" id="MobiDB-lite"/>
    </source>
</evidence>
<keyword evidence="11" id="KW-1185">Reference proteome</keyword>
<protein>
    <submittedName>
        <fullName evidence="10">Flagellar basal body specific protein</fullName>
    </submittedName>
</protein>
<keyword evidence="5" id="KW-0970">Cilium biogenesis/degradation</keyword>
<dbReference type="InParanoid" id="A0A2V0NNJ9"/>
<organism evidence="10 11">
    <name type="scientific">Raphidocelis subcapitata</name>
    <dbReference type="NCBI Taxonomy" id="307507"/>
    <lineage>
        <taxon>Eukaryota</taxon>
        <taxon>Viridiplantae</taxon>
        <taxon>Chlorophyta</taxon>
        <taxon>core chlorophytes</taxon>
        <taxon>Chlorophyceae</taxon>
        <taxon>CS clade</taxon>
        <taxon>Sphaeropleales</taxon>
        <taxon>Selenastraceae</taxon>
        <taxon>Raphidocelis</taxon>
    </lineage>
</organism>
<dbReference type="PANTHER" id="PTHR15431:SF4">
    <property type="entry name" value="PROTEIN TONNEAU 1B"/>
    <property type="match status" value="1"/>
</dbReference>
<dbReference type="Pfam" id="PF09398">
    <property type="entry name" value="FOP_dimer"/>
    <property type="match status" value="1"/>
</dbReference>
<keyword evidence="4" id="KW-0963">Cytoplasm</keyword>
<feature type="region of interest" description="Disordered" evidence="8">
    <location>
        <begin position="124"/>
        <end position="187"/>
    </location>
</feature>
<dbReference type="EMBL" id="BDRX01000008">
    <property type="protein sequence ID" value="GBF89148.1"/>
    <property type="molecule type" value="Genomic_DNA"/>
</dbReference>
<dbReference type="GO" id="GO:0034453">
    <property type="term" value="P:microtubule anchoring"/>
    <property type="evidence" value="ECO:0007669"/>
    <property type="project" value="InterPro"/>
</dbReference>
<keyword evidence="7" id="KW-0966">Cell projection</keyword>
<dbReference type="Proteomes" id="UP000247498">
    <property type="component" value="Unassembled WGS sequence"/>
</dbReference>
<comment type="similarity">
    <text evidence="3">Belongs to the CEP43 family.</text>
</comment>
<dbReference type="PROSITE" id="PS50896">
    <property type="entry name" value="LISH"/>
    <property type="match status" value="1"/>
</dbReference>
<accession>A0A2V0NNJ9</accession>
<dbReference type="GO" id="GO:0005815">
    <property type="term" value="C:microtubule organizing center"/>
    <property type="evidence" value="ECO:0007669"/>
    <property type="project" value="InterPro"/>
</dbReference>
<dbReference type="Gene3D" id="1.20.960.40">
    <property type="match status" value="1"/>
</dbReference>
<feature type="domain" description="FGFR1 oncogene partner (FOP) N-terminal dimerisation" evidence="9">
    <location>
        <begin position="54"/>
        <end position="118"/>
    </location>
</feature>
<dbReference type="STRING" id="307507.A0A2V0NNJ9"/>
<evidence type="ECO:0000313" key="11">
    <source>
        <dbReference type="Proteomes" id="UP000247498"/>
    </source>
</evidence>
<evidence type="ECO:0000256" key="7">
    <source>
        <dbReference type="ARBA" id="ARBA00023273"/>
    </source>
</evidence>
<keyword evidence="10" id="KW-0969">Cilium</keyword>
<dbReference type="GO" id="GO:0030030">
    <property type="term" value="P:cell projection organization"/>
    <property type="evidence" value="ECO:0007669"/>
    <property type="project" value="UniProtKB-KW"/>
</dbReference>
<feature type="compositionally biased region" description="Gly residues" evidence="8">
    <location>
        <begin position="166"/>
        <end position="175"/>
    </location>
</feature>
<sequence>MSAAVGGAAAELRDALKDAMERSGALRKLQAAARAEAYRALSSGEPQPPPQPSSETVLLNELVREYLIFNGLRETLSVFLPESGQPTARPFDRAFLAQQLNLQETPNTAQVPLLYALVGARRQEAPAGAPAQPQQPQQAPPHQQHHHAHERAPLGSAMAEGLASAGRGGGFGGGEESSQPQSTAWSQ</sequence>
<dbReference type="OrthoDB" id="5970631at2759"/>
<evidence type="ECO:0000256" key="5">
    <source>
        <dbReference type="ARBA" id="ARBA00022794"/>
    </source>
</evidence>
<evidence type="ECO:0000259" key="9">
    <source>
        <dbReference type="Pfam" id="PF09398"/>
    </source>
</evidence>
<comment type="subcellular location">
    <subcellularLocation>
        <location evidence="1">Cytoplasm</location>
        <location evidence="1">Cytoskeleton</location>
        <location evidence="1">Cilium basal body</location>
    </subcellularLocation>
    <subcellularLocation>
        <location evidence="2">Cytoplasm</location>
        <location evidence="2">Cytoskeleton</location>
        <location evidence="2">Microtubule organizing center</location>
        <location evidence="2">Centrosome</location>
    </subcellularLocation>
</comment>
<dbReference type="SMART" id="SM00667">
    <property type="entry name" value="LisH"/>
    <property type="match status" value="1"/>
</dbReference>
<gene>
    <name evidence="10" type="ORF">Rsub_01865</name>
</gene>
<keyword evidence="6" id="KW-0206">Cytoskeleton</keyword>
<evidence type="ECO:0000256" key="1">
    <source>
        <dbReference type="ARBA" id="ARBA00004120"/>
    </source>
</evidence>
<dbReference type="InterPro" id="IPR006594">
    <property type="entry name" value="LisH"/>
</dbReference>
<evidence type="ECO:0000313" key="10">
    <source>
        <dbReference type="EMBL" id="GBF89148.1"/>
    </source>
</evidence>